<dbReference type="Proteomes" id="UP001152795">
    <property type="component" value="Unassembled WGS sequence"/>
</dbReference>
<reference evidence="1" key="1">
    <citation type="submission" date="2020-04" db="EMBL/GenBank/DDBJ databases">
        <authorList>
            <person name="Alioto T."/>
            <person name="Alioto T."/>
            <person name="Gomez Garrido J."/>
        </authorList>
    </citation>
    <scope>NUCLEOTIDE SEQUENCE</scope>
    <source>
        <strain evidence="1">A484AB</strain>
    </source>
</reference>
<dbReference type="EMBL" id="CACRXK020014664">
    <property type="protein sequence ID" value="CAB4027209.1"/>
    <property type="molecule type" value="Genomic_DNA"/>
</dbReference>
<organism evidence="1 2">
    <name type="scientific">Paramuricea clavata</name>
    <name type="common">Red gorgonian</name>
    <name type="synonym">Violescent sea-whip</name>
    <dbReference type="NCBI Taxonomy" id="317549"/>
    <lineage>
        <taxon>Eukaryota</taxon>
        <taxon>Metazoa</taxon>
        <taxon>Cnidaria</taxon>
        <taxon>Anthozoa</taxon>
        <taxon>Octocorallia</taxon>
        <taxon>Malacalcyonacea</taxon>
        <taxon>Plexauridae</taxon>
        <taxon>Paramuricea</taxon>
    </lineage>
</organism>
<comment type="caution">
    <text evidence="1">The sequence shown here is derived from an EMBL/GenBank/DDBJ whole genome shotgun (WGS) entry which is preliminary data.</text>
</comment>
<dbReference type="AlphaFoldDB" id="A0A6S7L407"/>
<name>A0A6S7L407_PARCT</name>
<accession>A0A6S7L407</accession>
<gene>
    <name evidence="1" type="ORF">PACLA_8A022894</name>
</gene>
<evidence type="ECO:0000313" key="2">
    <source>
        <dbReference type="Proteomes" id="UP001152795"/>
    </source>
</evidence>
<sequence>PSILIRNEIKLTMLDQMLNQDSKHLLGRQSSFHDLLRRSAMQFQARRIAVPPLPIPVINLPKRGQYALTLTLYITQAKNLIILQETNINLGFPNRSVKNPNRNPAMIDAANVERS</sequence>
<keyword evidence="2" id="KW-1185">Reference proteome</keyword>
<proteinExistence type="predicted"/>
<evidence type="ECO:0000313" key="1">
    <source>
        <dbReference type="EMBL" id="CAB4027209.1"/>
    </source>
</evidence>
<protein>
    <submittedName>
        <fullName evidence="1">Uncharacterized protein</fullName>
    </submittedName>
</protein>
<feature type="non-terminal residue" evidence="1">
    <location>
        <position position="1"/>
    </location>
</feature>